<dbReference type="SUPFAM" id="SSF46911">
    <property type="entry name" value="Ribosomal protein S18"/>
    <property type="match status" value="1"/>
</dbReference>
<evidence type="ECO:0000256" key="2">
    <source>
        <dbReference type="ARBA" id="ARBA00022980"/>
    </source>
</evidence>
<dbReference type="PANTHER" id="PTHR13479:SF40">
    <property type="entry name" value="SMALL RIBOSOMAL SUBUNIT PROTEIN BS18M"/>
    <property type="match status" value="1"/>
</dbReference>
<evidence type="ECO:0000313" key="5">
    <source>
        <dbReference type="EMBL" id="KAG8230777.1"/>
    </source>
</evidence>
<dbReference type="OrthoDB" id="10066799at2759"/>
<reference evidence="5" key="1">
    <citation type="submission" date="2013-04" db="EMBL/GenBank/DDBJ databases">
        <authorList>
            <person name="Qu J."/>
            <person name="Murali S.C."/>
            <person name="Bandaranaike D."/>
            <person name="Bellair M."/>
            <person name="Blankenburg K."/>
            <person name="Chao H."/>
            <person name="Dinh H."/>
            <person name="Doddapaneni H."/>
            <person name="Downs B."/>
            <person name="Dugan-Rocha S."/>
            <person name="Elkadiri S."/>
            <person name="Gnanaolivu R.D."/>
            <person name="Hernandez B."/>
            <person name="Javaid M."/>
            <person name="Jayaseelan J.C."/>
            <person name="Lee S."/>
            <person name="Li M."/>
            <person name="Ming W."/>
            <person name="Munidasa M."/>
            <person name="Muniz J."/>
            <person name="Nguyen L."/>
            <person name="Ongeri F."/>
            <person name="Osuji N."/>
            <person name="Pu L.-L."/>
            <person name="Puazo M."/>
            <person name="Qu C."/>
            <person name="Quiroz J."/>
            <person name="Raj R."/>
            <person name="Weissenberger G."/>
            <person name="Xin Y."/>
            <person name="Zou X."/>
            <person name="Han Y."/>
            <person name="Richards S."/>
            <person name="Worley K."/>
            <person name="Muzny D."/>
            <person name="Gibbs R."/>
        </authorList>
    </citation>
    <scope>NUCLEOTIDE SEQUENCE</scope>
    <source>
        <strain evidence="5">Sampled in the wild</strain>
    </source>
</reference>
<feature type="compositionally biased region" description="Basic and acidic residues" evidence="4">
    <location>
        <begin position="55"/>
        <end position="73"/>
    </location>
</feature>
<evidence type="ECO:0000256" key="1">
    <source>
        <dbReference type="ARBA" id="ARBA00005589"/>
    </source>
</evidence>
<comment type="caution">
    <text evidence="5">The sequence shown here is derived from an EMBL/GenBank/DDBJ whole genome shotgun (WGS) entry which is preliminary data.</text>
</comment>
<dbReference type="AlphaFoldDB" id="A0A8K0K9B5"/>
<evidence type="ECO:0008006" key="7">
    <source>
        <dbReference type="Google" id="ProtNLM"/>
    </source>
</evidence>
<dbReference type="PANTHER" id="PTHR13479">
    <property type="entry name" value="30S RIBOSOMAL PROTEIN S18"/>
    <property type="match status" value="1"/>
</dbReference>
<dbReference type="Proteomes" id="UP000792457">
    <property type="component" value="Unassembled WGS sequence"/>
</dbReference>
<dbReference type="InterPro" id="IPR036870">
    <property type="entry name" value="Ribosomal_bS18_sf"/>
</dbReference>
<evidence type="ECO:0000256" key="4">
    <source>
        <dbReference type="SAM" id="MobiDB-lite"/>
    </source>
</evidence>
<gene>
    <name evidence="5" type="ORF">J437_LFUL011340</name>
</gene>
<feature type="region of interest" description="Disordered" evidence="4">
    <location>
        <begin position="55"/>
        <end position="76"/>
    </location>
</feature>
<proteinExistence type="inferred from homology"/>
<protein>
    <recommendedName>
        <fullName evidence="7">Mitochondrial ribosomal protein S18C</fullName>
    </recommendedName>
</protein>
<dbReference type="InterPro" id="IPR001648">
    <property type="entry name" value="Ribosomal_bS18"/>
</dbReference>
<dbReference type="GO" id="GO:0003735">
    <property type="term" value="F:structural constituent of ribosome"/>
    <property type="evidence" value="ECO:0007669"/>
    <property type="project" value="InterPro"/>
</dbReference>
<comment type="similarity">
    <text evidence="1">Belongs to the bacterial ribosomal protein bS18 family.</text>
</comment>
<keyword evidence="2" id="KW-0689">Ribosomal protein</keyword>
<dbReference type="Pfam" id="PF01084">
    <property type="entry name" value="Ribosomal_S18"/>
    <property type="match status" value="1"/>
</dbReference>
<keyword evidence="3" id="KW-0687">Ribonucleoprotein</keyword>
<evidence type="ECO:0000256" key="3">
    <source>
        <dbReference type="ARBA" id="ARBA00023274"/>
    </source>
</evidence>
<evidence type="ECO:0000313" key="6">
    <source>
        <dbReference type="Proteomes" id="UP000792457"/>
    </source>
</evidence>
<organism evidence="5 6">
    <name type="scientific">Ladona fulva</name>
    <name type="common">Scarce chaser dragonfly</name>
    <name type="synonym">Libellula fulva</name>
    <dbReference type="NCBI Taxonomy" id="123851"/>
    <lineage>
        <taxon>Eukaryota</taxon>
        <taxon>Metazoa</taxon>
        <taxon>Ecdysozoa</taxon>
        <taxon>Arthropoda</taxon>
        <taxon>Hexapoda</taxon>
        <taxon>Insecta</taxon>
        <taxon>Pterygota</taxon>
        <taxon>Palaeoptera</taxon>
        <taxon>Odonata</taxon>
        <taxon>Epiprocta</taxon>
        <taxon>Anisoptera</taxon>
        <taxon>Libelluloidea</taxon>
        <taxon>Libellulidae</taxon>
        <taxon>Ladona</taxon>
    </lineage>
</organism>
<reference evidence="5" key="2">
    <citation type="submission" date="2017-10" db="EMBL/GenBank/DDBJ databases">
        <title>Ladona fulva Genome sequencing and assembly.</title>
        <authorList>
            <person name="Murali S."/>
            <person name="Richards S."/>
            <person name="Bandaranaike D."/>
            <person name="Bellair M."/>
            <person name="Blankenburg K."/>
            <person name="Chao H."/>
            <person name="Dinh H."/>
            <person name="Doddapaneni H."/>
            <person name="Dugan-Rocha S."/>
            <person name="Elkadiri S."/>
            <person name="Gnanaolivu R."/>
            <person name="Hernandez B."/>
            <person name="Skinner E."/>
            <person name="Javaid M."/>
            <person name="Lee S."/>
            <person name="Li M."/>
            <person name="Ming W."/>
            <person name="Munidasa M."/>
            <person name="Muniz J."/>
            <person name="Nguyen L."/>
            <person name="Hughes D."/>
            <person name="Osuji N."/>
            <person name="Pu L.-L."/>
            <person name="Puazo M."/>
            <person name="Qu C."/>
            <person name="Quiroz J."/>
            <person name="Raj R."/>
            <person name="Weissenberger G."/>
            <person name="Xin Y."/>
            <person name="Zou X."/>
            <person name="Han Y."/>
            <person name="Worley K."/>
            <person name="Muzny D."/>
            <person name="Gibbs R."/>
        </authorList>
    </citation>
    <scope>NUCLEOTIDE SEQUENCE</scope>
    <source>
        <strain evidence="5">Sampled in the wild</strain>
    </source>
</reference>
<sequence>MFTILLKPYNYKKKFNMSLQMLLHLRGRIKDVRIFAKHFPSVTRLEGLSSDNRINVDSKSEDKDMKDSFHDMPVDMQNPFEREKPRCILCKLDITPNYKNVRLLSQFISPFTGRTYGRHITGLCRAKQESVEQEIVKAQNCGLMPTYLKNPSYMKDPKIFDPENPVRPHRF</sequence>
<dbReference type="Gene3D" id="4.10.640.10">
    <property type="entry name" value="Ribosomal protein S18"/>
    <property type="match status" value="1"/>
</dbReference>
<dbReference type="GO" id="GO:0032543">
    <property type="term" value="P:mitochondrial translation"/>
    <property type="evidence" value="ECO:0007669"/>
    <property type="project" value="TreeGrafter"/>
</dbReference>
<keyword evidence="6" id="KW-1185">Reference proteome</keyword>
<name>A0A8K0K9B5_LADFU</name>
<dbReference type="EMBL" id="KZ308512">
    <property type="protein sequence ID" value="KAG8230777.1"/>
    <property type="molecule type" value="Genomic_DNA"/>
</dbReference>
<accession>A0A8K0K9B5</accession>
<dbReference type="GO" id="GO:0070181">
    <property type="term" value="F:small ribosomal subunit rRNA binding"/>
    <property type="evidence" value="ECO:0007669"/>
    <property type="project" value="TreeGrafter"/>
</dbReference>
<dbReference type="GO" id="GO:0005763">
    <property type="term" value="C:mitochondrial small ribosomal subunit"/>
    <property type="evidence" value="ECO:0007669"/>
    <property type="project" value="TreeGrafter"/>
</dbReference>